<gene>
    <name evidence="9" type="primary">secD</name>
    <name evidence="13" type="ORF">RN87_06390</name>
</gene>
<dbReference type="Pfam" id="PF21760">
    <property type="entry name" value="SecD_1st"/>
    <property type="match status" value="1"/>
</dbReference>
<reference evidence="13 14" key="1">
    <citation type="submission" date="2015-11" db="EMBL/GenBank/DDBJ databases">
        <authorList>
            <person name="Zhang Y."/>
            <person name="Guo Z."/>
        </authorList>
    </citation>
    <scope>NUCLEOTIDE SEQUENCE [LARGE SCALE GENOMIC DNA]</scope>
    <source>
        <strain evidence="13 14">ChDC F174</strain>
    </source>
</reference>
<dbReference type="GO" id="GO:0065002">
    <property type="term" value="P:intracellular protein transmembrane transport"/>
    <property type="evidence" value="ECO:0007669"/>
    <property type="project" value="UniProtKB-UniRule"/>
</dbReference>
<feature type="transmembrane region" description="Helical" evidence="9">
    <location>
        <begin position="265"/>
        <end position="285"/>
    </location>
</feature>
<dbReference type="HAMAP" id="MF_01463_B">
    <property type="entry name" value="SecD_B"/>
    <property type="match status" value="1"/>
</dbReference>
<dbReference type="KEGG" id="fhw:RN87_06390"/>
<evidence type="ECO:0000259" key="12">
    <source>
        <dbReference type="Pfam" id="PF22599"/>
    </source>
</evidence>
<evidence type="ECO:0000256" key="4">
    <source>
        <dbReference type="ARBA" id="ARBA00022692"/>
    </source>
</evidence>
<dbReference type="InterPro" id="IPR022813">
    <property type="entry name" value="SecD/SecF_arch_bac"/>
</dbReference>
<dbReference type="InterPro" id="IPR055344">
    <property type="entry name" value="SecD_SecF_C_bact"/>
</dbReference>
<comment type="subunit">
    <text evidence="9">Forms a complex with SecF. Part of the essential Sec protein translocation apparatus which comprises SecA, SecYEG and auxiliary proteins SecDF. Other proteins may also be involved.</text>
</comment>
<keyword evidence="2 9" id="KW-0813">Transport</keyword>
<evidence type="ECO:0000256" key="3">
    <source>
        <dbReference type="ARBA" id="ARBA00022475"/>
    </source>
</evidence>
<feature type="domain" description="SecDF P1 head subdomain" evidence="12">
    <location>
        <begin position="125"/>
        <end position="219"/>
    </location>
</feature>
<sequence>MNNKLFLRLLMVIAIFGVSLYYSLVKPIKLGLDLKGGAYVVLEAVEDENSNVKIDNDAMNRLIEVLNRRVNGIGVAESTIQKAGDNRVIIELPGLQDTEEAINLIGKTALMEFKLMNEDGSLGETLLTGSALKKADVSYDNLGRPQISFEMTTEGAEAFAKITRENIGRQLAITLDGVVQTAPKINSEIPSGNGVITGNYTVEEAKGTAALLNAGALPIKAEIAETRTVGATLGDESIAQSKNAGMVAIVLIWAFMIFFYRLPGIIADLAIVLFGFITFACLNFIDATLTLPGIAGFILSLGMAVDANVIIFERIKEELRFGNSIRNSIESGFGKGFVAIFDSNLTTLIITTILFVFGTGPIKGFAVTLALGTLASMFTAITATKVLLLTFVNIFGFRSPKLFGVTEGEVIK</sequence>
<name>A0A0S2ZN01_9FUSO</name>
<keyword evidence="6 9" id="KW-1133">Transmembrane helix</keyword>
<organism evidence="13">
    <name type="scientific">Fusobacterium hwasookii ChDC F174</name>
    <dbReference type="NCBI Taxonomy" id="1307442"/>
    <lineage>
        <taxon>Bacteria</taxon>
        <taxon>Fusobacteriati</taxon>
        <taxon>Fusobacteriota</taxon>
        <taxon>Fusobacteriia</taxon>
        <taxon>Fusobacteriales</taxon>
        <taxon>Fusobacteriaceae</taxon>
        <taxon>Fusobacterium</taxon>
    </lineage>
</organism>
<feature type="transmembrane region" description="Helical" evidence="9">
    <location>
        <begin position="333"/>
        <end position="357"/>
    </location>
</feature>
<dbReference type="Pfam" id="PF02355">
    <property type="entry name" value="SecD_SecF_C"/>
    <property type="match status" value="1"/>
</dbReference>
<keyword evidence="5 9" id="KW-0653">Protein transport</keyword>
<dbReference type="GO" id="GO:0006605">
    <property type="term" value="P:protein targeting"/>
    <property type="evidence" value="ECO:0007669"/>
    <property type="project" value="UniProtKB-UniRule"/>
</dbReference>
<dbReference type="Pfam" id="PF07549">
    <property type="entry name" value="Sec_GG"/>
    <property type="match status" value="1"/>
</dbReference>
<evidence type="ECO:0000259" key="11">
    <source>
        <dbReference type="Pfam" id="PF21760"/>
    </source>
</evidence>
<dbReference type="Gene3D" id="1.20.1640.10">
    <property type="entry name" value="Multidrug efflux transporter AcrB transmembrane domain"/>
    <property type="match status" value="1"/>
</dbReference>
<keyword evidence="4 9" id="KW-0812">Transmembrane</keyword>
<dbReference type="SUPFAM" id="SSF82866">
    <property type="entry name" value="Multidrug efflux transporter AcrB transmembrane domain"/>
    <property type="match status" value="1"/>
</dbReference>
<feature type="domain" description="Protein export membrane protein SecD/SecF C-terminal" evidence="10">
    <location>
        <begin position="220"/>
        <end position="389"/>
    </location>
</feature>
<dbReference type="OrthoDB" id="9805019at2"/>
<comment type="subcellular location">
    <subcellularLocation>
        <location evidence="1 9">Cell membrane</location>
        <topology evidence="1 9">Multi-pass membrane protein</topology>
    </subcellularLocation>
</comment>
<comment type="caution">
    <text evidence="9">Lacks conserved residue(s) required for the propagation of feature annotation.</text>
</comment>
<evidence type="ECO:0000259" key="10">
    <source>
        <dbReference type="Pfam" id="PF02355"/>
    </source>
</evidence>
<dbReference type="InterPro" id="IPR022646">
    <property type="entry name" value="SecD/SecF_CS"/>
</dbReference>
<protein>
    <recommendedName>
        <fullName evidence="9">Protein translocase subunit SecD</fullName>
    </recommendedName>
</protein>
<dbReference type="FunFam" id="3.30.70.3400:FF:000004">
    <property type="entry name" value="Multifunctional fusion protein"/>
    <property type="match status" value="1"/>
</dbReference>
<dbReference type="InterPro" id="IPR048634">
    <property type="entry name" value="SecD_SecF_C"/>
</dbReference>
<feature type="transmembrane region" description="Helical" evidence="9">
    <location>
        <begin position="291"/>
        <end position="312"/>
    </location>
</feature>
<evidence type="ECO:0000256" key="9">
    <source>
        <dbReference type="HAMAP-Rule" id="MF_01463"/>
    </source>
</evidence>
<dbReference type="InterPro" id="IPR054384">
    <property type="entry name" value="SecDF_P1_head"/>
</dbReference>
<proteinExistence type="inferred from homology"/>
<dbReference type="RefSeq" id="WP_005915319.1">
    <property type="nucleotide sequence ID" value="NZ_ATKF01000017.1"/>
</dbReference>
<dbReference type="Proteomes" id="UP000063275">
    <property type="component" value="Chromosome"/>
</dbReference>
<evidence type="ECO:0000256" key="5">
    <source>
        <dbReference type="ARBA" id="ARBA00022927"/>
    </source>
</evidence>
<dbReference type="NCBIfam" id="TIGR00916">
    <property type="entry name" value="2A0604s01"/>
    <property type="match status" value="1"/>
</dbReference>
<evidence type="ECO:0000313" key="13">
    <source>
        <dbReference type="EMBL" id="ALQ40159.1"/>
    </source>
</evidence>
<dbReference type="Gene3D" id="3.30.1360.200">
    <property type="match status" value="1"/>
</dbReference>
<dbReference type="InterPro" id="IPR005791">
    <property type="entry name" value="SecD"/>
</dbReference>
<evidence type="ECO:0000256" key="2">
    <source>
        <dbReference type="ARBA" id="ARBA00022448"/>
    </source>
</evidence>
<keyword evidence="7 9" id="KW-0811">Translocation</keyword>
<evidence type="ECO:0000256" key="1">
    <source>
        <dbReference type="ARBA" id="ARBA00004651"/>
    </source>
</evidence>
<feature type="domain" description="Protein translocase subunit SecDF P1" evidence="11">
    <location>
        <begin position="59"/>
        <end position="117"/>
    </location>
</feature>
<dbReference type="PANTHER" id="PTHR30081">
    <property type="entry name" value="PROTEIN-EXPORT MEMBRANE PROTEIN SEC"/>
    <property type="match status" value="1"/>
</dbReference>
<comment type="function">
    <text evidence="9">Part of the Sec protein translocase complex. Interacts with the SecYEG preprotein conducting channel. SecDF uses the proton motive force (PMF) to complete protein translocation after the ATP-dependent function of SecA.</text>
</comment>
<dbReference type="InterPro" id="IPR048631">
    <property type="entry name" value="SecD_1st"/>
</dbReference>
<comment type="similarity">
    <text evidence="9">Belongs to the SecD/SecF family. SecD subfamily.</text>
</comment>
<dbReference type="FunFam" id="1.20.1640.10:FF:000004">
    <property type="entry name" value="Protein translocase subunit SecD"/>
    <property type="match status" value="1"/>
</dbReference>
<dbReference type="Gene3D" id="3.30.70.3400">
    <property type="match status" value="1"/>
</dbReference>
<dbReference type="Pfam" id="PF22599">
    <property type="entry name" value="SecDF_P1_head"/>
    <property type="match status" value="1"/>
</dbReference>
<dbReference type="AlphaFoldDB" id="A0A0S2ZN01"/>
<dbReference type="GO" id="GO:0015450">
    <property type="term" value="F:protein-transporting ATPase activity"/>
    <property type="evidence" value="ECO:0007669"/>
    <property type="project" value="InterPro"/>
</dbReference>
<keyword evidence="8 9" id="KW-0472">Membrane</keyword>
<evidence type="ECO:0000256" key="6">
    <source>
        <dbReference type="ARBA" id="ARBA00022989"/>
    </source>
</evidence>
<dbReference type="GO" id="GO:0043952">
    <property type="term" value="P:protein transport by the Sec complex"/>
    <property type="evidence" value="ECO:0007669"/>
    <property type="project" value="UniProtKB-UniRule"/>
</dbReference>
<feature type="transmembrane region" description="Helical" evidence="9">
    <location>
        <begin position="5"/>
        <end position="24"/>
    </location>
</feature>
<dbReference type="EMBL" id="CP013331">
    <property type="protein sequence ID" value="ALQ40159.1"/>
    <property type="molecule type" value="Genomic_DNA"/>
</dbReference>
<evidence type="ECO:0000256" key="7">
    <source>
        <dbReference type="ARBA" id="ARBA00023010"/>
    </source>
</evidence>
<dbReference type="NCBIfam" id="TIGR01129">
    <property type="entry name" value="secD"/>
    <property type="match status" value="1"/>
</dbReference>
<feature type="transmembrane region" description="Helical" evidence="9">
    <location>
        <begin position="369"/>
        <end position="392"/>
    </location>
</feature>
<evidence type="ECO:0000313" key="14">
    <source>
        <dbReference type="Proteomes" id="UP000063275"/>
    </source>
</evidence>
<accession>A0A0S2ZN01</accession>
<dbReference type="PANTHER" id="PTHR30081:SF1">
    <property type="entry name" value="PROTEIN TRANSLOCASE SUBUNIT SECD"/>
    <property type="match status" value="1"/>
</dbReference>
<dbReference type="GO" id="GO:0005886">
    <property type="term" value="C:plasma membrane"/>
    <property type="evidence" value="ECO:0007669"/>
    <property type="project" value="UniProtKB-SubCell"/>
</dbReference>
<evidence type="ECO:0000256" key="8">
    <source>
        <dbReference type="ARBA" id="ARBA00023136"/>
    </source>
</evidence>
<keyword evidence="3 9" id="KW-1003">Cell membrane</keyword>